<dbReference type="STRING" id="407022.SAMN05661044_04532"/>
<accession>A0A1H7WDJ2</accession>
<proteinExistence type="predicted"/>
<dbReference type="OrthoDB" id="700649at2"/>
<dbReference type="InterPro" id="IPR032595">
    <property type="entry name" value="DUF4905"/>
</dbReference>
<dbReference type="Proteomes" id="UP000199421">
    <property type="component" value="Unassembled WGS sequence"/>
</dbReference>
<dbReference type="Pfam" id="PF16248">
    <property type="entry name" value="DUF4905"/>
    <property type="match status" value="1"/>
</dbReference>
<gene>
    <name evidence="1" type="ORF">SAMN05661044_04532</name>
</gene>
<reference evidence="2" key="1">
    <citation type="submission" date="2016-10" db="EMBL/GenBank/DDBJ databases">
        <authorList>
            <person name="Varghese N."/>
            <person name="Submissions S."/>
        </authorList>
    </citation>
    <scope>NUCLEOTIDE SEQUENCE [LARGE SCALE GENOMIC DNA]</scope>
    <source>
        <strain evidence="2">DSM 18733</strain>
    </source>
</reference>
<evidence type="ECO:0000313" key="2">
    <source>
        <dbReference type="Proteomes" id="UP000199421"/>
    </source>
</evidence>
<organism evidence="1 2">
    <name type="scientific">Olivibacter domesticus</name>
    <name type="common">Pseudosphingobacterium domesticum</name>
    <dbReference type="NCBI Taxonomy" id="407022"/>
    <lineage>
        <taxon>Bacteria</taxon>
        <taxon>Pseudomonadati</taxon>
        <taxon>Bacteroidota</taxon>
        <taxon>Sphingobacteriia</taxon>
        <taxon>Sphingobacteriales</taxon>
        <taxon>Sphingobacteriaceae</taxon>
        <taxon>Olivibacter</taxon>
    </lineage>
</organism>
<dbReference type="RefSeq" id="WP_093329300.1">
    <property type="nucleotide sequence ID" value="NZ_FOAF01000008.1"/>
</dbReference>
<protein>
    <recommendedName>
        <fullName evidence="3">DUF4905 domain-containing protein</fullName>
    </recommendedName>
</protein>
<dbReference type="AlphaFoldDB" id="A0A1H7WDJ2"/>
<sequence>MKRAFAHQFEGAIWKMDIHEVAQLLAIEWRTKEGNPYFSVIHYPTGMLKLDKISYGDRWWTLATTTATHLLLQHYPNPSQAQTQALVAINLEGKDVTWERFNIQFQELVEEGPAVTVPTFAKNNIAILDEYTGEALFTTNSLSTLTPLQRTIKSPSPTHRTPLVNLTDQPIVGPYFLLDDGETSYWAYHEQTEGDLKLMLTILKNNQIYVNLCLENNLEHLLPEVFFMVGQQLFFIRNNKQEIVSYFV</sequence>
<evidence type="ECO:0008006" key="3">
    <source>
        <dbReference type="Google" id="ProtNLM"/>
    </source>
</evidence>
<dbReference type="EMBL" id="FOAF01000008">
    <property type="protein sequence ID" value="SEM19646.1"/>
    <property type="molecule type" value="Genomic_DNA"/>
</dbReference>
<name>A0A1H7WDJ2_OLID1</name>
<evidence type="ECO:0000313" key="1">
    <source>
        <dbReference type="EMBL" id="SEM19646.1"/>
    </source>
</evidence>
<keyword evidence="2" id="KW-1185">Reference proteome</keyword>